<protein>
    <submittedName>
        <fullName evidence="3">Glycosyltransferase family 1 protein</fullName>
    </submittedName>
</protein>
<dbReference type="PANTHER" id="PTHR46401">
    <property type="entry name" value="GLYCOSYLTRANSFERASE WBBK-RELATED"/>
    <property type="match status" value="1"/>
</dbReference>
<keyword evidence="1 3" id="KW-0808">Transferase</keyword>
<evidence type="ECO:0000313" key="3">
    <source>
        <dbReference type="EMBL" id="AWI54467.1"/>
    </source>
</evidence>
<evidence type="ECO:0000313" key="4">
    <source>
        <dbReference type="Proteomes" id="UP000244892"/>
    </source>
</evidence>
<evidence type="ECO:0000256" key="1">
    <source>
        <dbReference type="ARBA" id="ARBA00022679"/>
    </source>
</evidence>
<gene>
    <name evidence="3" type="ORF">DEH84_14325</name>
</gene>
<keyword evidence="4" id="KW-1185">Reference proteome</keyword>
<dbReference type="Proteomes" id="UP000244892">
    <property type="component" value="Chromosome"/>
</dbReference>
<feature type="domain" description="Glycosyl transferase family 1" evidence="2">
    <location>
        <begin position="196"/>
        <end position="337"/>
    </location>
</feature>
<dbReference type="CDD" id="cd03809">
    <property type="entry name" value="GT4_MtfB-like"/>
    <property type="match status" value="1"/>
</dbReference>
<dbReference type="InterPro" id="IPR001296">
    <property type="entry name" value="Glyco_trans_1"/>
</dbReference>
<accession>A0A2U8FUC8</accession>
<organism evidence="3 4">
    <name type="scientific">Aquabacterium olei</name>
    <dbReference type="NCBI Taxonomy" id="1296669"/>
    <lineage>
        <taxon>Bacteria</taxon>
        <taxon>Pseudomonadati</taxon>
        <taxon>Pseudomonadota</taxon>
        <taxon>Betaproteobacteria</taxon>
        <taxon>Burkholderiales</taxon>
        <taxon>Aquabacterium</taxon>
    </lineage>
</organism>
<dbReference type="GO" id="GO:0009103">
    <property type="term" value="P:lipopolysaccharide biosynthetic process"/>
    <property type="evidence" value="ECO:0007669"/>
    <property type="project" value="TreeGrafter"/>
</dbReference>
<sequence length="368" mass="40716">MNRMSVLPHRRTFVVNGRFMGRPVTGVERFAHETLRALDQAMPHALPHTELLVAVPQGVPDKLGLKHGRVVQVGRRQGHAWEQMELARFRPELPLLNLCNTAPLRRTGQLVVIHDAAVFALPQAYSWRFRLAYRVLHRLLAHSAARILTVSAFSQQELARHLNVPAERIGVLAAGGDHMLRVTPDDGVLDRHGLRQRPYVLAVSSNHLGKNFAVVAQAMLRLQRPDFDVVIAGGLNHAVFSRSEQSLPPFIKRVGYVSDGELNSLYQHAAVFVFPSVYEGFGLPPLEAMTLGCPVVSSHAASMPEVCGDAAVYFDPHDPDACVRALDQVMKSGQAGRQDLGARSLARSKEWSWQRAAQALAHHLKEMA</sequence>
<dbReference type="AlphaFoldDB" id="A0A2U8FUC8"/>
<proteinExistence type="predicted"/>
<dbReference type="Gene3D" id="3.40.50.2000">
    <property type="entry name" value="Glycogen Phosphorylase B"/>
    <property type="match status" value="2"/>
</dbReference>
<dbReference type="GO" id="GO:0016757">
    <property type="term" value="F:glycosyltransferase activity"/>
    <property type="evidence" value="ECO:0007669"/>
    <property type="project" value="InterPro"/>
</dbReference>
<name>A0A2U8FUC8_9BURK</name>
<evidence type="ECO:0000259" key="2">
    <source>
        <dbReference type="Pfam" id="PF00534"/>
    </source>
</evidence>
<dbReference type="Pfam" id="PF00534">
    <property type="entry name" value="Glycos_transf_1"/>
    <property type="match status" value="1"/>
</dbReference>
<dbReference type="PANTHER" id="PTHR46401:SF2">
    <property type="entry name" value="GLYCOSYLTRANSFERASE WBBK-RELATED"/>
    <property type="match status" value="1"/>
</dbReference>
<dbReference type="SUPFAM" id="SSF53756">
    <property type="entry name" value="UDP-Glycosyltransferase/glycogen phosphorylase"/>
    <property type="match status" value="1"/>
</dbReference>
<dbReference type="EMBL" id="CP029210">
    <property type="protein sequence ID" value="AWI54467.1"/>
    <property type="molecule type" value="Genomic_DNA"/>
</dbReference>
<dbReference type="KEGG" id="aon:DEH84_14325"/>
<reference evidence="3 4" key="1">
    <citation type="submission" date="2018-05" db="EMBL/GenBank/DDBJ databases">
        <title>complete genome sequence of Aquabacterium olei NBRC 110486.</title>
        <authorList>
            <person name="Tang B."/>
            <person name="Chang J."/>
            <person name="Zhang L."/>
            <person name="Yang H."/>
        </authorList>
    </citation>
    <scope>NUCLEOTIDE SEQUENCE [LARGE SCALE GENOMIC DNA]</scope>
    <source>
        <strain evidence="3 4">NBRC 110486</strain>
    </source>
</reference>